<dbReference type="OrthoDB" id="9801625at2"/>
<dbReference type="GO" id="GO:0044594">
    <property type="term" value="F:17-beta-hydroxysteroid dehydrogenase (NAD+) activity"/>
    <property type="evidence" value="ECO:0007669"/>
    <property type="project" value="TreeGrafter"/>
</dbReference>
<accession>A0A3N9UD44</accession>
<dbReference type="InterPro" id="IPR002539">
    <property type="entry name" value="MaoC-like_dom"/>
</dbReference>
<dbReference type="Pfam" id="PF22622">
    <property type="entry name" value="MFE-2_hydrat-2_N"/>
    <property type="match status" value="1"/>
</dbReference>
<dbReference type="AlphaFoldDB" id="A0A3N9UD44"/>
<dbReference type="PANTHER" id="PTHR13078">
    <property type="entry name" value="PEROXISOMAL MULTIFUNCTIONAL ENZYME TYPE 2-RELATED"/>
    <property type="match status" value="1"/>
</dbReference>
<dbReference type="InterPro" id="IPR054357">
    <property type="entry name" value="MFE-2_N"/>
</dbReference>
<dbReference type="GO" id="GO:0006635">
    <property type="term" value="P:fatty acid beta-oxidation"/>
    <property type="evidence" value="ECO:0007669"/>
    <property type="project" value="TreeGrafter"/>
</dbReference>
<organism evidence="3 4">
    <name type="scientific">Lysinibacillus composti</name>
    <dbReference type="NCBI Taxonomy" id="720633"/>
    <lineage>
        <taxon>Bacteria</taxon>
        <taxon>Bacillati</taxon>
        <taxon>Bacillota</taxon>
        <taxon>Bacilli</taxon>
        <taxon>Bacillales</taxon>
        <taxon>Bacillaceae</taxon>
        <taxon>Lysinibacillus</taxon>
    </lineage>
</organism>
<dbReference type="PANTHER" id="PTHR13078:SF56">
    <property type="entry name" value="PEROXISOMAL MULTIFUNCTIONAL ENZYME TYPE 2"/>
    <property type="match status" value="1"/>
</dbReference>
<name>A0A3N9UD44_9BACI</name>
<dbReference type="GO" id="GO:0004300">
    <property type="term" value="F:enoyl-CoA hydratase activity"/>
    <property type="evidence" value="ECO:0007669"/>
    <property type="project" value="TreeGrafter"/>
</dbReference>
<dbReference type="Gene3D" id="3.10.129.10">
    <property type="entry name" value="Hotdog Thioesterase"/>
    <property type="match status" value="2"/>
</dbReference>
<evidence type="ECO:0000259" key="2">
    <source>
        <dbReference type="Pfam" id="PF22622"/>
    </source>
</evidence>
<dbReference type="GO" id="GO:0003857">
    <property type="term" value="F:(3S)-3-hydroxyacyl-CoA dehydrogenase (NAD+) activity"/>
    <property type="evidence" value="ECO:0007669"/>
    <property type="project" value="TreeGrafter"/>
</dbReference>
<reference evidence="3 4" key="1">
    <citation type="journal article" date="2013" name="J. Microbiol.">
        <title>Lysinibacillus chungkukjangi sp. nov., isolated from Chungkukjang, Korean fermented soybean food.</title>
        <authorList>
            <person name="Kim S.J."/>
            <person name="Jang Y.H."/>
            <person name="Hamada M."/>
            <person name="Ahn J.H."/>
            <person name="Weon H.Y."/>
            <person name="Suzuki K."/>
            <person name="Whang K.S."/>
            <person name="Kwon S.W."/>
        </authorList>
    </citation>
    <scope>NUCLEOTIDE SEQUENCE [LARGE SCALE GENOMIC DNA]</scope>
    <source>
        <strain evidence="3 4">MCCC 1A12701</strain>
    </source>
</reference>
<feature type="domain" description="Peroxisomal multifunctional enzyme type 2-like N-terminal" evidence="2">
    <location>
        <begin position="17"/>
        <end position="153"/>
    </location>
</feature>
<dbReference type="InterPro" id="IPR029069">
    <property type="entry name" value="HotDog_dom_sf"/>
</dbReference>
<sequence>MDVEKYIGLSGGYRKLEYNWRDIALYALAVGAHKEDLHYYYEKEMKAIPTYGAIPYWNAINTTPQRPTPYPASLMVVEELQRELGVPLTFLHMEHELIMHQTIDPIKGSFIFEDVITNIYDRGKDKGIIVKTELKVYDEAGNLVCTNISSTVIFAKGGFGGEKPPKSTVVIPDREPDYVVSDYISETQNILYRLTGDTNHIHVNPELAKEAGFQVPFMQGLCSLGFACRMGIEAIIPNEPERITRISAQMRSICYPDTKVQFVGWEVEGGVYFKLLNAETSEAILDKGIFAYK</sequence>
<dbReference type="Pfam" id="PF01575">
    <property type="entry name" value="MaoC_dehydratas"/>
    <property type="match status" value="1"/>
</dbReference>
<evidence type="ECO:0000313" key="3">
    <source>
        <dbReference type="EMBL" id="RQW74217.1"/>
    </source>
</evidence>
<dbReference type="SUPFAM" id="SSF54637">
    <property type="entry name" value="Thioesterase/thiol ester dehydrase-isomerase"/>
    <property type="match status" value="2"/>
</dbReference>
<dbReference type="RefSeq" id="WP_124765290.1">
    <property type="nucleotide sequence ID" value="NZ_JAFBDY010000010.1"/>
</dbReference>
<keyword evidence="4" id="KW-1185">Reference proteome</keyword>
<protein>
    <submittedName>
        <fullName evidence="3">Uncharacterized protein</fullName>
    </submittedName>
</protein>
<dbReference type="EMBL" id="RRCT01000011">
    <property type="protein sequence ID" value="RQW74217.1"/>
    <property type="molecule type" value="Genomic_DNA"/>
</dbReference>
<evidence type="ECO:0000259" key="1">
    <source>
        <dbReference type="Pfam" id="PF01575"/>
    </source>
</evidence>
<gene>
    <name evidence="3" type="ORF">EBB45_12745</name>
</gene>
<comment type="caution">
    <text evidence="3">The sequence shown here is derived from an EMBL/GenBank/DDBJ whole genome shotgun (WGS) entry which is preliminary data.</text>
</comment>
<evidence type="ECO:0000313" key="4">
    <source>
        <dbReference type="Proteomes" id="UP000274033"/>
    </source>
</evidence>
<dbReference type="Proteomes" id="UP000274033">
    <property type="component" value="Unassembled WGS sequence"/>
</dbReference>
<feature type="domain" description="MaoC-like" evidence="1">
    <location>
        <begin position="172"/>
        <end position="280"/>
    </location>
</feature>
<proteinExistence type="predicted"/>